<evidence type="ECO:0000259" key="1">
    <source>
        <dbReference type="Pfam" id="PF05548"/>
    </source>
</evidence>
<dbReference type="Proteomes" id="UP000001058">
    <property type="component" value="Unassembled WGS sequence"/>
</dbReference>
<dbReference type="eggNOG" id="ENOG502QUGT">
    <property type="taxonomic scope" value="Eukaryota"/>
</dbReference>
<dbReference type="InParanoid" id="D8TXZ9"/>
<dbReference type="OrthoDB" id="535741at2759"/>
<reference evidence="2 3" key="1">
    <citation type="journal article" date="2010" name="Science">
        <title>Genomic analysis of organismal complexity in the multicellular green alga Volvox carteri.</title>
        <authorList>
            <person name="Prochnik S.E."/>
            <person name="Umen J."/>
            <person name="Nedelcu A.M."/>
            <person name="Hallmann A."/>
            <person name="Miller S.M."/>
            <person name="Nishii I."/>
            <person name="Ferris P."/>
            <person name="Kuo A."/>
            <person name="Mitros T."/>
            <person name="Fritz-Laylin L.K."/>
            <person name="Hellsten U."/>
            <person name="Chapman J."/>
            <person name="Simakov O."/>
            <person name="Rensing S.A."/>
            <person name="Terry A."/>
            <person name="Pangilinan J."/>
            <person name="Kapitonov V."/>
            <person name="Jurka J."/>
            <person name="Salamov A."/>
            <person name="Shapiro H."/>
            <person name="Schmutz J."/>
            <person name="Grimwood J."/>
            <person name="Lindquist E."/>
            <person name="Lucas S."/>
            <person name="Grigoriev I.V."/>
            <person name="Schmitt R."/>
            <person name="Kirk D."/>
            <person name="Rokhsar D.S."/>
        </authorList>
    </citation>
    <scope>NUCLEOTIDE SEQUENCE [LARGE SCALE GENOMIC DNA]</scope>
    <source>
        <strain evidence="3">f. Nagariensis / Eve</strain>
    </source>
</reference>
<dbReference type="KEGG" id="vcn:VOLCADRAFT_91803"/>
<evidence type="ECO:0000313" key="3">
    <source>
        <dbReference type="Proteomes" id="UP000001058"/>
    </source>
</evidence>
<accession>D8TXZ9</accession>
<dbReference type="SUPFAM" id="SSF55486">
    <property type="entry name" value="Metalloproteases ('zincins'), catalytic domain"/>
    <property type="match status" value="1"/>
</dbReference>
<feature type="domain" description="Peptidase M11 gametolysin" evidence="1">
    <location>
        <begin position="73"/>
        <end position="338"/>
    </location>
</feature>
<keyword evidence="3" id="KW-1185">Reference proteome</keyword>
<sequence length="400" mass="43619">MELRTSLGKAALAKVMGRLIESLEGVLLYRSNGAWFIKVLDSNFIEKFYRLPVQPLDSRGKPIPAGSYVSLVNRVRSAFLDAGGYAEFFSNCSYGKMVFDRQAFTVVSTVVPCSLELVNKCDEDVISTAAQAQLQPGFLNSGLFTQLVYVLPDGMLFTCNWVGLAELPGTQSWFTPDSQGIFSKGTVMQELLHNFGLYHGWKDGVEYMDDSTSMGFGDSCPSAPELRLLGWATPLAQLNSSSLPVGVYMTYTLTATYVKSSGVMIWIQPDWLGSLYNSESIISCKAAAQTCLSSTFISCCRNIYLALRGRAAGDQDLLQDYNGKVSMHEVIQDMDNNGTLGVIDDPKVSITGVLRPSASVALFNYKVHILTGALSNSGTSITIKICRFTESPAECEDVPS</sequence>
<dbReference type="GeneID" id="9615559"/>
<proteinExistence type="predicted"/>
<dbReference type="RefSeq" id="XP_002951285.1">
    <property type="nucleotide sequence ID" value="XM_002951239.1"/>
</dbReference>
<dbReference type="AlphaFoldDB" id="D8TXZ9"/>
<dbReference type="InterPro" id="IPR008752">
    <property type="entry name" value="Peptidase_M11"/>
</dbReference>
<evidence type="ECO:0000313" key="2">
    <source>
        <dbReference type="EMBL" id="EFJ47461.1"/>
    </source>
</evidence>
<organism evidence="3">
    <name type="scientific">Volvox carteri f. nagariensis</name>
    <dbReference type="NCBI Taxonomy" id="3068"/>
    <lineage>
        <taxon>Eukaryota</taxon>
        <taxon>Viridiplantae</taxon>
        <taxon>Chlorophyta</taxon>
        <taxon>core chlorophytes</taxon>
        <taxon>Chlorophyceae</taxon>
        <taxon>CS clade</taxon>
        <taxon>Chlamydomonadales</taxon>
        <taxon>Volvocaceae</taxon>
        <taxon>Volvox</taxon>
    </lineage>
</organism>
<protein>
    <recommendedName>
        <fullName evidence="1">Peptidase M11 gametolysin domain-containing protein</fullName>
    </recommendedName>
</protein>
<name>D8TXZ9_VOLCA</name>
<dbReference type="Pfam" id="PF05548">
    <property type="entry name" value="Peptidase_M11"/>
    <property type="match status" value="1"/>
</dbReference>
<gene>
    <name evidence="2" type="ORF">VOLCADRAFT_91803</name>
</gene>
<dbReference type="EMBL" id="GL378344">
    <property type="protein sequence ID" value="EFJ47461.1"/>
    <property type="molecule type" value="Genomic_DNA"/>
</dbReference>